<gene>
    <name evidence="1" type="ORF">BN1708_016347</name>
</gene>
<sequence length="32" mass="3550">MPEKQTRLTLAMESGIPFVLKAARQGPEGVFF</sequence>
<evidence type="ECO:0000313" key="1">
    <source>
        <dbReference type="EMBL" id="CRK34671.1"/>
    </source>
</evidence>
<protein>
    <submittedName>
        <fullName evidence="1">Uncharacterized protein</fullName>
    </submittedName>
</protein>
<organism evidence="1 2">
    <name type="scientific">Verticillium longisporum</name>
    <name type="common">Verticillium dahliae var. longisporum</name>
    <dbReference type="NCBI Taxonomy" id="100787"/>
    <lineage>
        <taxon>Eukaryota</taxon>
        <taxon>Fungi</taxon>
        <taxon>Dikarya</taxon>
        <taxon>Ascomycota</taxon>
        <taxon>Pezizomycotina</taxon>
        <taxon>Sordariomycetes</taxon>
        <taxon>Hypocreomycetidae</taxon>
        <taxon>Glomerellales</taxon>
        <taxon>Plectosphaerellaceae</taxon>
        <taxon>Verticillium</taxon>
    </lineage>
</organism>
<keyword evidence="2" id="KW-1185">Reference proteome</keyword>
<proteinExistence type="predicted"/>
<reference evidence="1 2" key="1">
    <citation type="submission" date="2015-05" db="EMBL/GenBank/DDBJ databases">
        <authorList>
            <person name="Wang D.B."/>
            <person name="Wang M."/>
        </authorList>
    </citation>
    <scope>NUCLEOTIDE SEQUENCE [LARGE SCALE GENOMIC DNA]</scope>
    <source>
        <strain evidence="1">VL1</strain>
    </source>
</reference>
<dbReference type="EMBL" id="CVQH01023128">
    <property type="protein sequence ID" value="CRK34671.1"/>
    <property type="molecule type" value="Genomic_DNA"/>
</dbReference>
<dbReference type="AlphaFoldDB" id="A0A0G4MK89"/>
<dbReference type="Proteomes" id="UP000044602">
    <property type="component" value="Unassembled WGS sequence"/>
</dbReference>
<evidence type="ECO:0000313" key="2">
    <source>
        <dbReference type="Proteomes" id="UP000044602"/>
    </source>
</evidence>
<name>A0A0G4MK89_VERLO</name>
<accession>A0A0G4MK89</accession>